<accession>A0A0V8JJT3</accession>
<dbReference type="EMBL" id="LNQP01000048">
    <property type="protein sequence ID" value="KSU87286.1"/>
    <property type="molecule type" value="Genomic_DNA"/>
</dbReference>
<gene>
    <name evidence="1" type="ORF">AS180_13990</name>
</gene>
<evidence type="ECO:0000313" key="1">
    <source>
        <dbReference type="EMBL" id="KSU87286.1"/>
    </source>
</evidence>
<evidence type="ECO:0000313" key="2">
    <source>
        <dbReference type="Proteomes" id="UP000053681"/>
    </source>
</evidence>
<dbReference type="Proteomes" id="UP000053681">
    <property type="component" value="Unassembled WGS sequence"/>
</dbReference>
<protein>
    <submittedName>
        <fullName evidence="1">Uncharacterized protein</fullName>
    </submittedName>
</protein>
<reference evidence="1 2" key="1">
    <citation type="submission" date="2015-11" db="EMBL/GenBank/DDBJ databases">
        <title>Bacillus caseinolyticus sp nov.</title>
        <authorList>
            <person name="Dastager S.G."/>
            <person name="Mawlankar R."/>
        </authorList>
    </citation>
    <scope>NUCLEOTIDE SEQUENCE [LARGE SCALE GENOMIC DNA]</scope>
    <source>
        <strain evidence="1 2">SGD-V-76</strain>
    </source>
</reference>
<sequence>MNTNQLVHFFKAEAVKANKQTFPIYVQSFAHLWQYECGTLETIPPEIDLLITTRAIELGLISTQVAD</sequence>
<dbReference type="AlphaFoldDB" id="A0A0V8JJT3"/>
<comment type="caution">
    <text evidence="1">The sequence shown here is derived from an EMBL/GenBank/DDBJ whole genome shotgun (WGS) entry which is preliminary data.</text>
</comment>
<keyword evidence="2" id="KW-1185">Reference proteome</keyword>
<organism evidence="1 2">
    <name type="scientific">Priestia veravalensis</name>
    <dbReference type="NCBI Taxonomy" id="1414648"/>
    <lineage>
        <taxon>Bacteria</taxon>
        <taxon>Bacillati</taxon>
        <taxon>Bacillota</taxon>
        <taxon>Bacilli</taxon>
        <taxon>Bacillales</taxon>
        <taxon>Bacillaceae</taxon>
        <taxon>Priestia</taxon>
    </lineage>
</organism>
<dbReference type="RefSeq" id="WP_025911900.1">
    <property type="nucleotide sequence ID" value="NZ_KQ758663.1"/>
</dbReference>
<proteinExistence type="predicted"/>
<name>A0A0V8JJT3_9BACI</name>
<dbReference type="GeneID" id="93684099"/>